<accession>A0A6A6V8R4</accession>
<dbReference type="PANTHER" id="PTHR28002">
    <property type="entry name" value="MIOREX COMPLEX COMPONENT 11"/>
    <property type="match status" value="1"/>
</dbReference>
<keyword evidence="2" id="KW-0472">Membrane</keyword>
<dbReference type="PANTHER" id="PTHR28002:SF1">
    <property type="entry name" value="MIOREX COMPLEX COMPONENT 11"/>
    <property type="match status" value="1"/>
</dbReference>
<dbReference type="EMBL" id="MU006579">
    <property type="protein sequence ID" value="KAF2746079.1"/>
    <property type="molecule type" value="Genomic_DNA"/>
</dbReference>
<keyword evidence="2" id="KW-0812">Transmembrane</keyword>
<dbReference type="OrthoDB" id="5580261at2759"/>
<dbReference type="InterPro" id="IPR018811">
    <property type="entry name" value="MRX11"/>
</dbReference>
<sequence>MFRRLLPRTHPTLSLLRNAPKRSATTPSQSPPPQPQPQSRLARLNRRLPKFLHRHTNALASAPLTHITAFLLLHELTAIIPLFGLAATFHYTHWLPPWFAEGAWVLKGVEMFGRYFRRKGWIRGDEEVEAEREVKEARVVGWRDRAWGFGEGGTRVVVEFATAYAIVKMLIPVRILMSVWAAPWFAGWAVVPVGAWVRRVVGMGKRVGKKGGGD</sequence>
<dbReference type="Proteomes" id="UP000799440">
    <property type="component" value="Unassembled WGS sequence"/>
</dbReference>
<protein>
    <submittedName>
        <fullName evidence="3">Uncharacterized protein</fullName>
    </submittedName>
</protein>
<dbReference type="GO" id="GO:0005739">
    <property type="term" value="C:mitochondrion"/>
    <property type="evidence" value="ECO:0007669"/>
    <property type="project" value="TreeGrafter"/>
</dbReference>
<feature type="transmembrane region" description="Helical" evidence="2">
    <location>
        <begin position="175"/>
        <end position="197"/>
    </location>
</feature>
<gene>
    <name evidence="3" type="ORF">M011DRAFT_487594</name>
</gene>
<name>A0A6A6V8R4_9PLEO</name>
<evidence type="ECO:0000313" key="3">
    <source>
        <dbReference type="EMBL" id="KAF2746079.1"/>
    </source>
</evidence>
<evidence type="ECO:0000256" key="1">
    <source>
        <dbReference type="SAM" id="MobiDB-lite"/>
    </source>
</evidence>
<evidence type="ECO:0000256" key="2">
    <source>
        <dbReference type="SAM" id="Phobius"/>
    </source>
</evidence>
<organism evidence="3 4">
    <name type="scientific">Sporormia fimetaria CBS 119925</name>
    <dbReference type="NCBI Taxonomy" id="1340428"/>
    <lineage>
        <taxon>Eukaryota</taxon>
        <taxon>Fungi</taxon>
        <taxon>Dikarya</taxon>
        <taxon>Ascomycota</taxon>
        <taxon>Pezizomycotina</taxon>
        <taxon>Dothideomycetes</taxon>
        <taxon>Pleosporomycetidae</taxon>
        <taxon>Pleosporales</taxon>
        <taxon>Sporormiaceae</taxon>
        <taxon>Sporormia</taxon>
    </lineage>
</organism>
<keyword evidence="2" id="KW-1133">Transmembrane helix</keyword>
<proteinExistence type="predicted"/>
<dbReference type="Pfam" id="PF10306">
    <property type="entry name" value="FLILHELTA"/>
    <property type="match status" value="1"/>
</dbReference>
<evidence type="ECO:0000313" key="4">
    <source>
        <dbReference type="Proteomes" id="UP000799440"/>
    </source>
</evidence>
<reference evidence="3" key="1">
    <citation type="journal article" date="2020" name="Stud. Mycol.">
        <title>101 Dothideomycetes genomes: a test case for predicting lifestyles and emergence of pathogens.</title>
        <authorList>
            <person name="Haridas S."/>
            <person name="Albert R."/>
            <person name="Binder M."/>
            <person name="Bloem J."/>
            <person name="Labutti K."/>
            <person name="Salamov A."/>
            <person name="Andreopoulos B."/>
            <person name="Baker S."/>
            <person name="Barry K."/>
            <person name="Bills G."/>
            <person name="Bluhm B."/>
            <person name="Cannon C."/>
            <person name="Castanera R."/>
            <person name="Culley D."/>
            <person name="Daum C."/>
            <person name="Ezra D."/>
            <person name="Gonzalez J."/>
            <person name="Henrissat B."/>
            <person name="Kuo A."/>
            <person name="Liang C."/>
            <person name="Lipzen A."/>
            <person name="Lutzoni F."/>
            <person name="Magnuson J."/>
            <person name="Mondo S."/>
            <person name="Nolan M."/>
            <person name="Ohm R."/>
            <person name="Pangilinan J."/>
            <person name="Park H.-J."/>
            <person name="Ramirez L."/>
            <person name="Alfaro M."/>
            <person name="Sun H."/>
            <person name="Tritt A."/>
            <person name="Yoshinaga Y."/>
            <person name="Zwiers L.-H."/>
            <person name="Turgeon B."/>
            <person name="Goodwin S."/>
            <person name="Spatafora J."/>
            <person name="Crous P."/>
            <person name="Grigoriev I."/>
        </authorList>
    </citation>
    <scope>NUCLEOTIDE SEQUENCE</scope>
    <source>
        <strain evidence="3">CBS 119925</strain>
    </source>
</reference>
<dbReference type="AlphaFoldDB" id="A0A6A6V8R4"/>
<keyword evidence="4" id="KW-1185">Reference proteome</keyword>
<feature type="region of interest" description="Disordered" evidence="1">
    <location>
        <begin position="16"/>
        <end position="39"/>
    </location>
</feature>